<proteinExistence type="predicted"/>
<dbReference type="EMBL" id="JAMYWD010000002">
    <property type="protein sequence ID" value="KAJ4979502.1"/>
    <property type="molecule type" value="Genomic_DNA"/>
</dbReference>
<evidence type="ECO:0000313" key="3">
    <source>
        <dbReference type="Proteomes" id="UP001141806"/>
    </source>
</evidence>
<feature type="compositionally biased region" description="Basic and acidic residues" evidence="1">
    <location>
        <begin position="185"/>
        <end position="206"/>
    </location>
</feature>
<comment type="caution">
    <text evidence="2">The sequence shown here is derived from an EMBL/GenBank/DDBJ whole genome shotgun (WGS) entry which is preliminary data.</text>
</comment>
<dbReference type="AlphaFoldDB" id="A0A9Q0KZE9"/>
<gene>
    <name evidence="2" type="ORF">NE237_010282</name>
</gene>
<reference evidence="2" key="1">
    <citation type="journal article" date="2023" name="Plant J.">
        <title>The genome of the king protea, Protea cynaroides.</title>
        <authorList>
            <person name="Chang J."/>
            <person name="Duong T.A."/>
            <person name="Schoeman C."/>
            <person name="Ma X."/>
            <person name="Roodt D."/>
            <person name="Barker N."/>
            <person name="Li Z."/>
            <person name="Van de Peer Y."/>
            <person name="Mizrachi E."/>
        </authorList>
    </citation>
    <scope>NUCLEOTIDE SEQUENCE</scope>
    <source>
        <tissue evidence="2">Young leaves</tissue>
    </source>
</reference>
<feature type="compositionally biased region" description="Basic and acidic residues" evidence="1">
    <location>
        <begin position="158"/>
        <end position="169"/>
    </location>
</feature>
<evidence type="ECO:0000256" key="1">
    <source>
        <dbReference type="SAM" id="MobiDB-lite"/>
    </source>
</evidence>
<keyword evidence="3" id="KW-1185">Reference proteome</keyword>
<feature type="region of interest" description="Disordered" evidence="1">
    <location>
        <begin position="157"/>
        <end position="206"/>
    </location>
</feature>
<organism evidence="2 3">
    <name type="scientific">Protea cynaroides</name>
    <dbReference type="NCBI Taxonomy" id="273540"/>
    <lineage>
        <taxon>Eukaryota</taxon>
        <taxon>Viridiplantae</taxon>
        <taxon>Streptophyta</taxon>
        <taxon>Embryophyta</taxon>
        <taxon>Tracheophyta</taxon>
        <taxon>Spermatophyta</taxon>
        <taxon>Magnoliopsida</taxon>
        <taxon>Proteales</taxon>
        <taxon>Proteaceae</taxon>
        <taxon>Protea</taxon>
    </lineage>
</organism>
<name>A0A9Q0KZE9_9MAGN</name>
<dbReference type="Proteomes" id="UP001141806">
    <property type="component" value="Unassembled WGS sequence"/>
</dbReference>
<accession>A0A9Q0KZE9</accession>
<evidence type="ECO:0000313" key="2">
    <source>
        <dbReference type="EMBL" id="KAJ4979502.1"/>
    </source>
</evidence>
<sequence length="206" mass="22198">MRSPPIISSIPASVDPTSLMKAFSSLPVSTPHDKPSALSYPNSIAGFFIAIVELGNFNLVAYADDLSANFFGATTGGLSPPSVDPVPLATKPAHGQLNSEGESSDEDWYAKPRKVRCHPLRMDDDPWVYVVGWLLVRFCAGRVRDRRRRGLEAGGLEARAEGPGGREMEAAEGLGGGGAWRWRGGGHEGASKKEGQRPREAWRWGA</sequence>
<protein>
    <submittedName>
        <fullName evidence="2">Uncharacterized protein</fullName>
    </submittedName>
</protein>